<dbReference type="Proteomes" id="UP001497623">
    <property type="component" value="Unassembled WGS sequence"/>
</dbReference>
<accession>A0AAV2Q836</accession>
<proteinExistence type="predicted"/>
<name>A0AAV2Q836_MEGNR</name>
<evidence type="ECO:0000313" key="1">
    <source>
        <dbReference type="EMBL" id="CAL4070962.1"/>
    </source>
</evidence>
<keyword evidence="2" id="KW-1185">Reference proteome</keyword>
<protein>
    <submittedName>
        <fullName evidence="1">Uncharacterized protein</fullName>
    </submittedName>
</protein>
<sequence length="157" mass="17906">VGPIVFTAPLIAESFRLDGLVNSVDLHELFGNAWYKDQPTNFTDPMVFEGHVITEIGFEETCGSTVLMYQLMENSIYDAEYLHFVTSFKSPGVHRSSTTFTMNGMIFFVVSWQDNCYSSIYRWDTNNSAFIHEQDFESGSAHNWIAIPYTNPDFVSI</sequence>
<dbReference type="AlphaFoldDB" id="A0AAV2Q836"/>
<organism evidence="1 2">
    <name type="scientific">Meganyctiphanes norvegica</name>
    <name type="common">Northern krill</name>
    <name type="synonym">Thysanopoda norvegica</name>
    <dbReference type="NCBI Taxonomy" id="48144"/>
    <lineage>
        <taxon>Eukaryota</taxon>
        <taxon>Metazoa</taxon>
        <taxon>Ecdysozoa</taxon>
        <taxon>Arthropoda</taxon>
        <taxon>Crustacea</taxon>
        <taxon>Multicrustacea</taxon>
        <taxon>Malacostraca</taxon>
        <taxon>Eumalacostraca</taxon>
        <taxon>Eucarida</taxon>
        <taxon>Euphausiacea</taxon>
        <taxon>Euphausiidae</taxon>
        <taxon>Meganyctiphanes</taxon>
    </lineage>
</organism>
<gene>
    <name evidence="1" type="ORF">MNOR_LOCUS8395</name>
</gene>
<reference evidence="1 2" key="1">
    <citation type="submission" date="2024-05" db="EMBL/GenBank/DDBJ databases">
        <authorList>
            <person name="Wallberg A."/>
        </authorList>
    </citation>
    <scope>NUCLEOTIDE SEQUENCE [LARGE SCALE GENOMIC DNA]</scope>
</reference>
<evidence type="ECO:0000313" key="2">
    <source>
        <dbReference type="Proteomes" id="UP001497623"/>
    </source>
</evidence>
<feature type="non-terminal residue" evidence="1">
    <location>
        <position position="1"/>
    </location>
</feature>
<dbReference type="EMBL" id="CAXKWB010003896">
    <property type="protein sequence ID" value="CAL4070962.1"/>
    <property type="molecule type" value="Genomic_DNA"/>
</dbReference>
<comment type="caution">
    <text evidence="1">The sequence shown here is derived from an EMBL/GenBank/DDBJ whole genome shotgun (WGS) entry which is preliminary data.</text>
</comment>
<feature type="non-terminal residue" evidence="1">
    <location>
        <position position="157"/>
    </location>
</feature>